<comment type="caution">
    <text evidence="1">The sequence shown here is derived from an EMBL/GenBank/DDBJ whole genome shotgun (WGS) entry which is preliminary data.</text>
</comment>
<dbReference type="AlphaFoldDB" id="A0A2M7WWE7"/>
<evidence type="ECO:0008006" key="3">
    <source>
        <dbReference type="Google" id="ProtNLM"/>
    </source>
</evidence>
<evidence type="ECO:0000313" key="1">
    <source>
        <dbReference type="EMBL" id="PJA37339.1"/>
    </source>
</evidence>
<sequence length="92" mass="10661">MKYFDLNKEEVQILEDFEKEKFGTIDQVDKETKRYKQAAKETLGKTKNINIRLSHKDLLKLKSRAVASGIPYQTLVASVLHRFANQSDSLNF</sequence>
<accession>A0A2M7WWE7</accession>
<reference evidence="2" key="1">
    <citation type="submission" date="2017-09" db="EMBL/GenBank/DDBJ databases">
        <title>Depth-based differentiation of microbial function through sediment-hosted aquifers and enrichment of novel symbionts in the deep terrestrial subsurface.</title>
        <authorList>
            <person name="Probst A.J."/>
            <person name="Ladd B."/>
            <person name="Jarett J.K."/>
            <person name="Geller-Mcgrath D.E."/>
            <person name="Sieber C.M.K."/>
            <person name="Emerson J.B."/>
            <person name="Anantharaman K."/>
            <person name="Thomas B.C."/>
            <person name="Malmstrom R."/>
            <person name="Stieglmeier M."/>
            <person name="Klingl A."/>
            <person name="Woyke T."/>
            <person name="Ryan C.M."/>
            <person name="Banfield J.F."/>
        </authorList>
    </citation>
    <scope>NUCLEOTIDE SEQUENCE [LARGE SCALE GENOMIC DNA]</scope>
</reference>
<proteinExistence type="predicted"/>
<protein>
    <recommendedName>
        <fullName evidence="3">Antitoxin</fullName>
    </recommendedName>
</protein>
<gene>
    <name evidence="1" type="ORF">CO181_03905</name>
</gene>
<name>A0A2M7WWE7_UNCKA</name>
<organism evidence="1 2">
    <name type="scientific">candidate division WWE3 bacterium CG_4_9_14_3_um_filter_43_9</name>
    <dbReference type="NCBI Taxonomy" id="1975082"/>
    <lineage>
        <taxon>Bacteria</taxon>
        <taxon>Katanobacteria</taxon>
    </lineage>
</organism>
<dbReference type="Proteomes" id="UP000230538">
    <property type="component" value="Unassembled WGS sequence"/>
</dbReference>
<evidence type="ECO:0000313" key="2">
    <source>
        <dbReference type="Proteomes" id="UP000230538"/>
    </source>
</evidence>
<dbReference type="EMBL" id="PFXB01000105">
    <property type="protein sequence ID" value="PJA37339.1"/>
    <property type="molecule type" value="Genomic_DNA"/>
</dbReference>